<accession>A0A3R7FB61</accession>
<gene>
    <name evidence="1" type="ORF">CFD26_107692</name>
</gene>
<name>A0A3R7FB61_9EURO</name>
<keyword evidence="2" id="KW-1185">Reference proteome</keyword>
<protein>
    <recommendedName>
        <fullName evidence="3">F-box domain-containing protein</fullName>
    </recommendedName>
</protein>
<comment type="caution">
    <text evidence="1">The sequence shown here is derived from an EMBL/GenBank/DDBJ whole genome shotgun (WGS) entry which is preliminary data.</text>
</comment>
<dbReference type="EMBL" id="NIDN02000019">
    <property type="protein sequence ID" value="RLM00177.1"/>
    <property type="molecule type" value="Genomic_DNA"/>
</dbReference>
<organism evidence="1 2">
    <name type="scientific">Aspergillus turcosus</name>
    <dbReference type="NCBI Taxonomy" id="1245748"/>
    <lineage>
        <taxon>Eukaryota</taxon>
        <taxon>Fungi</taxon>
        <taxon>Dikarya</taxon>
        <taxon>Ascomycota</taxon>
        <taxon>Pezizomycotina</taxon>
        <taxon>Eurotiomycetes</taxon>
        <taxon>Eurotiomycetidae</taxon>
        <taxon>Eurotiales</taxon>
        <taxon>Aspergillaceae</taxon>
        <taxon>Aspergillus</taxon>
        <taxon>Aspergillus subgen. Fumigati</taxon>
    </lineage>
</organism>
<evidence type="ECO:0000313" key="2">
    <source>
        <dbReference type="Proteomes" id="UP000215289"/>
    </source>
</evidence>
<dbReference type="Proteomes" id="UP000215289">
    <property type="component" value="Unassembled WGS sequence"/>
</dbReference>
<evidence type="ECO:0008006" key="3">
    <source>
        <dbReference type="Google" id="ProtNLM"/>
    </source>
</evidence>
<reference evidence="1 2" key="1">
    <citation type="submission" date="2018-08" db="EMBL/GenBank/DDBJ databases">
        <title>Draft genome sequences of two Aspergillus turcosus clinical strains isolated from bronchoalveolar lavage fluid: one azole-susceptible and the other azole-resistant.</title>
        <authorList>
            <person name="Parent-Michaud M."/>
            <person name="Dufresne P.J."/>
            <person name="Fournier E."/>
            <person name="Martineau C."/>
            <person name="Moreira S."/>
            <person name="Perkins V."/>
            <person name="De Repentigny L."/>
            <person name="Dufresne S.F."/>
        </authorList>
    </citation>
    <scope>NUCLEOTIDE SEQUENCE [LARGE SCALE GENOMIC DNA]</scope>
    <source>
        <strain evidence="1">HMR AF 1038</strain>
    </source>
</reference>
<dbReference type="STRING" id="1245748.A0A3R7FB61"/>
<evidence type="ECO:0000313" key="1">
    <source>
        <dbReference type="EMBL" id="RLM00177.1"/>
    </source>
</evidence>
<proteinExistence type="predicted"/>
<sequence>MYYSASHRLFGVPELLEEILLQVHLPTLLTSAQRVCRMWHRLIQDSSALQKALFFKPSEKRVDSEERRINPFVQSNLWRGLFRKKVNKRSRVHLRRKREVYLRREASWRRMLLQQPPSNNIAIVGSLVLDTRSLNPLQLALKPHSDYCRLGDLYSGIEKEIIFPERDPLVFLCAVHPLSKLDRELRPPWSTIPILKPLIHCNVVFFHRGAHSMYSYGVEFNNIDSGV</sequence>
<dbReference type="InterPro" id="IPR036047">
    <property type="entry name" value="F-box-like_dom_sf"/>
</dbReference>
<dbReference type="AlphaFoldDB" id="A0A3R7FB61"/>
<dbReference type="SUPFAM" id="SSF81383">
    <property type="entry name" value="F-box domain"/>
    <property type="match status" value="1"/>
</dbReference>
<dbReference type="Gene3D" id="1.20.1280.50">
    <property type="match status" value="1"/>
</dbReference>
<dbReference type="OrthoDB" id="3800738at2759"/>